<dbReference type="EMBL" id="BQNB010017488">
    <property type="protein sequence ID" value="GJT63773.1"/>
    <property type="molecule type" value="Genomic_DNA"/>
</dbReference>
<comment type="caution">
    <text evidence="1">The sequence shown here is derived from an EMBL/GenBank/DDBJ whole genome shotgun (WGS) entry which is preliminary data.</text>
</comment>
<proteinExistence type="predicted"/>
<protein>
    <submittedName>
        <fullName evidence="1">Uncharacterized protein</fullName>
    </submittedName>
</protein>
<name>A0ABQ5FLD7_9ASTR</name>
<keyword evidence="2" id="KW-1185">Reference proteome</keyword>
<reference evidence="1" key="2">
    <citation type="submission" date="2022-01" db="EMBL/GenBank/DDBJ databases">
        <authorList>
            <person name="Yamashiro T."/>
            <person name="Shiraishi A."/>
            <person name="Satake H."/>
            <person name="Nakayama K."/>
        </authorList>
    </citation>
    <scope>NUCLEOTIDE SEQUENCE</scope>
</reference>
<evidence type="ECO:0000313" key="1">
    <source>
        <dbReference type="EMBL" id="GJT63773.1"/>
    </source>
</evidence>
<evidence type="ECO:0000313" key="2">
    <source>
        <dbReference type="Proteomes" id="UP001151760"/>
    </source>
</evidence>
<accession>A0ABQ5FLD7</accession>
<organism evidence="1 2">
    <name type="scientific">Tanacetum coccineum</name>
    <dbReference type="NCBI Taxonomy" id="301880"/>
    <lineage>
        <taxon>Eukaryota</taxon>
        <taxon>Viridiplantae</taxon>
        <taxon>Streptophyta</taxon>
        <taxon>Embryophyta</taxon>
        <taxon>Tracheophyta</taxon>
        <taxon>Spermatophyta</taxon>
        <taxon>Magnoliopsida</taxon>
        <taxon>eudicotyledons</taxon>
        <taxon>Gunneridae</taxon>
        <taxon>Pentapetalae</taxon>
        <taxon>asterids</taxon>
        <taxon>campanulids</taxon>
        <taxon>Asterales</taxon>
        <taxon>Asteraceae</taxon>
        <taxon>Asteroideae</taxon>
        <taxon>Anthemideae</taxon>
        <taxon>Anthemidinae</taxon>
        <taxon>Tanacetum</taxon>
    </lineage>
</organism>
<gene>
    <name evidence="1" type="ORF">Tco_1015253</name>
</gene>
<dbReference type="Proteomes" id="UP001151760">
    <property type="component" value="Unassembled WGS sequence"/>
</dbReference>
<sequence>MSKCENKGIVLAEMELELEQTQQGSSHEVSVSTKGLVDIEKVAVRFSLRSLKPKRTIESRAKRSSINLIRTLFHFTYHSHNVNTRIIFVVLLEHPSDTYVFIMKMEILLEPTSNKLMVQVKMEMEIPRSSGVNFITA</sequence>
<reference evidence="1" key="1">
    <citation type="journal article" date="2022" name="Int. J. Mol. Sci.">
        <title>Draft Genome of Tanacetum Coccineum: Genomic Comparison of Closely Related Tanacetum-Family Plants.</title>
        <authorList>
            <person name="Yamashiro T."/>
            <person name="Shiraishi A."/>
            <person name="Nakayama K."/>
            <person name="Satake H."/>
        </authorList>
    </citation>
    <scope>NUCLEOTIDE SEQUENCE</scope>
</reference>